<evidence type="ECO:0000256" key="2">
    <source>
        <dbReference type="ARBA" id="ARBA00006228"/>
    </source>
</evidence>
<dbReference type="Proteomes" id="UP001484239">
    <property type="component" value="Unassembled WGS sequence"/>
</dbReference>
<comment type="similarity">
    <text evidence="2">Belongs to the CPA3 antiporters (TC 2.A.63) subunit E family.</text>
</comment>
<evidence type="ECO:0000256" key="3">
    <source>
        <dbReference type="ARBA" id="ARBA00022475"/>
    </source>
</evidence>
<gene>
    <name evidence="8" type="ORF">WI372_12170</name>
</gene>
<evidence type="ECO:0000256" key="5">
    <source>
        <dbReference type="ARBA" id="ARBA00022989"/>
    </source>
</evidence>
<accession>A0ABU9EC82</accession>
<dbReference type="InterPro" id="IPR002758">
    <property type="entry name" value="Cation_antiport_E"/>
</dbReference>
<keyword evidence="6 7" id="KW-0472">Membrane</keyword>
<dbReference type="NCBIfam" id="NF006518">
    <property type="entry name" value="PRK08965.1-2"/>
    <property type="match status" value="1"/>
</dbReference>
<keyword evidence="9" id="KW-1185">Reference proteome</keyword>
<proteinExistence type="inferred from homology"/>
<evidence type="ECO:0000313" key="8">
    <source>
        <dbReference type="EMBL" id="MEK9501739.1"/>
    </source>
</evidence>
<keyword evidence="5 7" id="KW-1133">Transmembrane helix</keyword>
<keyword evidence="3" id="KW-1003">Cell membrane</keyword>
<evidence type="ECO:0000313" key="9">
    <source>
        <dbReference type="Proteomes" id="UP001484239"/>
    </source>
</evidence>
<dbReference type="PANTHER" id="PTHR34584">
    <property type="entry name" value="NA(+)/H(+) ANTIPORTER SUBUNIT E1"/>
    <property type="match status" value="1"/>
</dbReference>
<comment type="caution">
    <text evidence="8">The sequence shown here is derived from an EMBL/GenBank/DDBJ whole genome shotgun (WGS) entry which is preliminary data.</text>
</comment>
<reference evidence="8 9" key="1">
    <citation type="submission" date="2024-02" db="EMBL/GenBank/DDBJ databases">
        <title>A novel Gemmatimonadota bacterium.</title>
        <authorList>
            <person name="Du Z.-J."/>
            <person name="Ye Y.-Q."/>
        </authorList>
    </citation>
    <scope>NUCLEOTIDE SEQUENCE [LARGE SCALE GENOMIC DNA]</scope>
    <source>
        <strain evidence="8 9">DH-20</strain>
    </source>
</reference>
<feature type="transmembrane region" description="Helical" evidence="7">
    <location>
        <begin position="74"/>
        <end position="94"/>
    </location>
</feature>
<evidence type="ECO:0000256" key="7">
    <source>
        <dbReference type="SAM" id="Phobius"/>
    </source>
</evidence>
<protein>
    <submittedName>
        <fullName evidence="8">Na+/H+ antiporter subunit E</fullName>
    </submittedName>
</protein>
<evidence type="ECO:0000256" key="1">
    <source>
        <dbReference type="ARBA" id="ARBA00004651"/>
    </source>
</evidence>
<dbReference type="EMBL" id="JBBHLI010000007">
    <property type="protein sequence ID" value="MEK9501739.1"/>
    <property type="molecule type" value="Genomic_DNA"/>
</dbReference>
<dbReference type="PIRSF" id="PIRSF019239">
    <property type="entry name" value="MrpE"/>
    <property type="match status" value="1"/>
</dbReference>
<dbReference type="Pfam" id="PF01899">
    <property type="entry name" value="MNHE"/>
    <property type="match status" value="1"/>
</dbReference>
<keyword evidence="4 7" id="KW-0812">Transmembrane</keyword>
<evidence type="ECO:0000256" key="6">
    <source>
        <dbReference type="ARBA" id="ARBA00023136"/>
    </source>
</evidence>
<sequence>MTESTPTPTTVRDRFLPHPTLSVVLFLMWLVLVGSVAPASLVMAAVLAFVIPFFTRDYWPERPKVKRWGPLPRFVVVFLWDVLVANVQVAWRIVKVWGTLHPRWLVIPLDIRDPLSITVLANVISLTPGTVSAEVGPDLETLLVHALDAPDEQAAIDFIKRRYEAPIREIFE</sequence>
<name>A0ABU9EC82_9BACT</name>
<feature type="transmembrane region" description="Helical" evidence="7">
    <location>
        <begin position="21"/>
        <end position="54"/>
    </location>
</feature>
<organism evidence="8 9">
    <name type="scientific">Gaopeijia maritima</name>
    <dbReference type="NCBI Taxonomy" id="3119007"/>
    <lineage>
        <taxon>Bacteria</taxon>
        <taxon>Pseudomonadati</taxon>
        <taxon>Gemmatimonadota</taxon>
        <taxon>Longimicrobiia</taxon>
        <taxon>Gaopeijiales</taxon>
        <taxon>Gaopeijiaceae</taxon>
        <taxon>Gaopeijia</taxon>
    </lineage>
</organism>
<comment type="subcellular location">
    <subcellularLocation>
        <location evidence="1">Cell membrane</location>
        <topology evidence="1">Multi-pass membrane protein</topology>
    </subcellularLocation>
</comment>
<dbReference type="RefSeq" id="WP_405278735.1">
    <property type="nucleotide sequence ID" value="NZ_CP144380.1"/>
</dbReference>
<evidence type="ECO:0000256" key="4">
    <source>
        <dbReference type="ARBA" id="ARBA00022692"/>
    </source>
</evidence>
<dbReference type="PANTHER" id="PTHR34584:SF1">
    <property type="entry name" value="NA(+)_H(+) ANTIPORTER SUBUNIT E1"/>
    <property type="match status" value="1"/>
</dbReference>